<keyword evidence="2" id="KW-1133">Transmembrane helix</keyword>
<dbReference type="RefSeq" id="WP_102162363.1">
    <property type="nucleotide sequence ID" value="NZ_PNFZ01000005.1"/>
</dbReference>
<keyword evidence="4" id="KW-1185">Reference proteome</keyword>
<feature type="transmembrane region" description="Helical" evidence="2">
    <location>
        <begin position="31"/>
        <end position="54"/>
    </location>
</feature>
<dbReference type="Proteomes" id="UP000235703">
    <property type="component" value="Unassembled WGS sequence"/>
</dbReference>
<evidence type="ECO:0000313" key="3">
    <source>
        <dbReference type="EMBL" id="PMB97606.1"/>
    </source>
</evidence>
<sequence>MDSSPTSPDIAQGHRAQGGPAPSGRKPRAPLALRLTTIVSGLVLVVAVVLSIMAMTATEGWRSIGFVALLAWGLALMFVMWTSVWWIAEIVGRRKDEERRAQSAS</sequence>
<gene>
    <name evidence="3" type="ORF">CJ198_09330</name>
</gene>
<proteinExistence type="predicted"/>
<dbReference type="AlphaFoldDB" id="A0A2N6PFZ5"/>
<accession>A0A2N6PFZ5</accession>
<feature type="region of interest" description="Disordered" evidence="1">
    <location>
        <begin position="1"/>
        <end position="28"/>
    </location>
</feature>
<dbReference type="EMBL" id="PNFZ01000005">
    <property type="protein sequence ID" value="PMB97606.1"/>
    <property type="molecule type" value="Genomic_DNA"/>
</dbReference>
<keyword evidence="2" id="KW-0472">Membrane</keyword>
<feature type="transmembrane region" description="Helical" evidence="2">
    <location>
        <begin position="66"/>
        <end position="88"/>
    </location>
</feature>
<name>A0A2N6PFZ5_9MICO</name>
<evidence type="ECO:0000256" key="1">
    <source>
        <dbReference type="SAM" id="MobiDB-lite"/>
    </source>
</evidence>
<keyword evidence="2" id="KW-0812">Transmembrane</keyword>
<protein>
    <submittedName>
        <fullName evidence="3">Uncharacterized protein</fullName>
    </submittedName>
</protein>
<comment type="caution">
    <text evidence="3">The sequence shown here is derived from an EMBL/GenBank/DDBJ whole genome shotgun (WGS) entry which is preliminary data.</text>
</comment>
<evidence type="ECO:0000256" key="2">
    <source>
        <dbReference type="SAM" id="Phobius"/>
    </source>
</evidence>
<reference evidence="3 4" key="1">
    <citation type="submission" date="2017-09" db="EMBL/GenBank/DDBJ databases">
        <title>Bacterial strain isolated from the female urinary microbiota.</title>
        <authorList>
            <person name="Thomas-White K."/>
            <person name="Kumar N."/>
            <person name="Forster S."/>
            <person name="Putonti C."/>
            <person name="Lawley T."/>
            <person name="Wolfe A.J."/>
        </authorList>
    </citation>
    <scope>NUCLEOTIDE SEQUENCE [LARGE SCALE GENOMIC DNA]</scope>
    <source>
        <strain evidence="3 4">UMB0680</strain>
    </source>
</reference>
<organism evidence="3 4">
    <name type="scientific">Brevibacterium luteolum</name>
    <dbReference type="NCBI Taxonomy" id="199591"/>
    <lineage>
        <taxon>Bacteria</taxon>
        <taxon>Bacillati</taxon>
        <taxon>Actinomycetota</taxon>
        <taxon>Actinomycetes</taxon>
        <taxon>Micrococcales</taxon>
        <taxon>Brevibacteriaceae</taxon>
        <taxon>Brevibacterium</taxon>
    </lineage>
</organism>
<evidence type="ECO:0000313" key="4">
    <source>
        <dbReference type="Proteomes" id="UP000235703"/>
    </source>
</evidence>